<evidence type="ECO:0000313" key="1">
    <source>
        <dbReference type="EMBL" id="KAI5656353.1"/>
    </source>
</evidence>
<organism evidence="1 2">
    <name type="scientific">Catharanthus roseus</name>
    <name type="common">Madagascar periwinkle</name>
    <name type="synonym">Vinca rosea</name>
    <dbReference type="NCBI Taxonomy" id="4058"/>
    <lineage>
        <taxon>Eukaryota</taxon>
        <taxon>Viridiplantae</taxon>
        <taxon>Streptophyta</taxon>
        <taxon>Embryophyta</taxon>
        <taxon>Tracheophyta</taxon>
        <taxon>Spermatophyta</taxon>
        <taxon>Magnoliopsida</taxon>
        <taxon>eudicotyledons</taxon>
        <taxon>Gunneridae</taxon>
        <taxon>Pentapetalae</taxon>
        <taxon>asterids</taxon>
        <taxon>lamiids</taxon>
        <taxon>Gentianales</taxon>
        <taxon>Apocynaceae</taxon>
        <taxon>Rauvolfioideae</taxon>
        <taxon>Vinceae</taxon>
        <taxon>Catharanthinae</taxon>
        <taxon>Catharanthus</taxon>
    </lineage>
</organism>
<accession>A0ACC0A635</accession>
<name>A0ACC0A635_CATRO</name>
<dbReference type="Proteomes" id="UP001060085">
    <property type="component" value="Linkage Group LG06"/>
</dbReference>
<keyword evidence="2" id="KW-1185">Reference proteome</keyword>
<protein>
    <submittedName>
        <fullName evidence="1">Uncharacterized protein</fullName>
    </submittedName>
</protein>
<dbReference type="EMBL" id="CM044706">
    <property type="protein sequence ID" value="KAI5656353.1"/>
    <property type="molecule type" value="Genomic_DNA"/>
</dbReference>
<sequence length="265" mass="29361">MVRPGARRGDDDLSPMTDRTGRVKGRTITMSSYGVRRCHSTSDISSTPALIGLGMYYDSNRTQYFSKTQIPLNEVSSPGLQLGAQFFEQLVASVLMDSFYSGADYGATDCGIPLSDAGLGRDSGEMHIEVAFPLRDFDWLVPCLDILVFPYVCYSGETGCEVVQTVHPEIILFVLWSNAGQQITGLPYHLLMETWTSVLAVPPSWCTDDYILWFLPHSHPRIQNPETLSRGVQLPSATPISLQVLVDMISHEVDRDDVDSYTNIG</sequence>
<evidence type="ECO:0000313" key="2">
    <source>
        <dbReference type="Proteomes" id="UP001060085"/>
    </source>
</evidence>
<comment type="caution">
    <text evidence="1">The sequence shown here is derived from an EMBL/GenBank/DDBJ whole genome shotgun (WGS) entry which is preliminary data.</text>
</comment>
<proteinExistence type="predicted"/>
<gene>
    <name evidence="1" type="ORF">M9H77_25146</name>
</gene>
<reference evidence="2" key="1">
    <citation type="journal article" date="2023" name="Nat. Plants">
        <title>Single-cell RNA sequencing provides a high-resolution roadmap for understanding the multicellular compartmentation of specialized metabolism.</title>
        <authorList>
            <person name="Sun S."/>
            <person name="Shen X."/>
            <person name="Li Y."/>
            <person name="Li Y."/>
            <person name="Wang S."/>
            <person name="Li R."/>
            <person name="Zhang H."/>
            <person name="Shen G."/>
            <person name="Guo B."/>
            <person name="Wei J."/>
            <person name="Xu J."/>
            <person name="St-Pierre B."/>
            <person name="Chen S."/>
            <person name="Sun C."/>
        </authorList>
    </citation>
    <scope>NUCLEOTIDE SEQUENCE [LARGE SCALE GENOMIC DNA]</scope>
</reference>